<name>A0ABN7WS99_GIGMA</name>
<feature type="non-terminal residue" evidence="1">
    <location>
        <position position="1"/>
    </location>
</feature>
<organism evidence="1 2">
    <name type="scientific">Gigaspora margarita</name>
    <dbReference type="NCBI Taxonomy" id="4874"/>
    <lineage>
        <taxon>Eukaryota</taxon>
        <taxon>Fungi</taxon>
        <taxon>Fungi incertae sedis</taxon>
        <taxon>Mucoromycota</taxon>
        <taxon>Glomeromycotina</taxon>
        <taxon>Glomeromycetes</taxon>
        <taxon>Diversisporales</taxon>
        <taxon>Gigasporaceae</taxon>
        <taxon>Gigaspora</taxon>
    </lineage>
</organism>
<reference evidence="1 2" key="1">
    <citation type="submission" date="2021-06" db="EMBL/GenBank/DDBJ databases">
        <authorList>
            <person name="Kallberg Y."/>
            <person name="Tangrot J."/>
            <person name="Rosling A."/>
        </authorList>
    </citation>
    <scope>NUCLEOTIDE SEQUENCE [LARGE SCALE GENOMIC DNA]</scope>
    <source>
        <strain evidence="1 2">120-4 pot B 10/14</strain>
    </source>
</reference>
<comment type="caution">
    <text evidence="1">The sequence shown here is derived from an EMBL/GenBank/DDBJ whole genome shotgun (WGS) entry which is preliminary data.</text>
</comment>
<evidence type="ECO:0000313" key="2">
    <source>
        <dbReference type="Proteomes" id="UP000789901"/>
    </source>
</evidence>
<dbReference type="Proteomes" id="UP000789901">
    <property type="component" value="Unassembled WGS sequence"/>
</dbReference>
<sequence length="136" mass="15631">QNNENQNKDYDLDNEIENNILPNELDKGKCHEANSGYLHRRLNRGVLDFGCDNKHNDSFAILENFGNWIPLTLKPCLPKDLIYSQVDSFDKLVLSTLLMIQIAFKLAKIDLSAKAKAVLLKEKECTYFRNLLGEFL</sequence>
<protein>
    <submittedName>
        <fullName evidence="1">20989_t:CDS:1</fullName>
    </submittedName>
</protein>
<gene>
    <name evidence="1" type="ORF">GMARGA_LOCUS34276</name>
</gene>
<dbReference type="EMBL" id="CAJVQB010059637">
    <property type="protein sequence ID" value="CAG8839059.1"/>
    <property type="molecule type" value="Genomic_DNA"/>
</dbReference>
<accession>A0ABN7WS99</accession>
<evidence type="ECO:0000313" key="1">
    <source>
        <dbReference type="EMBL" id="CAG8839059.1"/>
    </source>
</evidence>
<keyword evidence="2" id="KW-1185">Reference proteome</keyword>
<proteinExistence type="predicted"/>